<dbReference type="Pfam" id="PF00753">
    <property type="entry name" value="Lactamase_B"/>
    <property type="match status" value="1"/>
</dbReference>
<dbReference type="Pfam" id="PF03772">
    <property type="entry name" value="Competence"/>
    <property type="match status" value="1"/>
</dbReference>
<dbReference type="InterPro" id="IPR036866">
    <property type="entry name" value="RibonucZ/Hydroxyglut_hydro"/>
</dbReference>
<gene>
    <name evidence="8" type="ORF">C7437_101264</name>
</gene>
<feature type="transmembrane region" description="Helical" evidence="6">
    <location>
        <begin position="411"/>
        <end position="431"/>
    </location>
</feature>
<name>A0A2W7MJE8_9BACI</name>
<comment type="subcellular location">
    <subcellularLocation>
        <location evidence="1">Cell membrane</location>
        <topology evidence="1">Multi-pass membrane protein</topology>
    </subcellularLocation>
</comment>
<evidence type="ECO:0000313" key="9">
    <source>
        <dbReference type="Proteomes" id="UP000248646"/>
    </source>
</evidence>
<dbReference type="EMBL" id="QKZI01000001">
    <property type="protein sequence ID" value="PZX07155.1"/>
    <property type="molecule type" value="Genomic_DNA"/>
</dbReference>
<sequence length="752" mass="85005">MALSIVIASLAAYESIRLLFLLGVLFCWLLYKRKAVLFSVLAVLLGISSYYYFALSIPQPAKEVSVTEITWTDVYKINGRYIRGFVTADDQQKWYVQLKIASEEEKNVLLSESLAGKLFRVEAQEIEERAENHEYAFQMESYIKSNGAVGQLLVENYQYAGEESSFVSYMAKKRFQTKQHIQATFPNSLQAEAEALLIGSREQMPTDMQNAYQTLGITHLFAISGLHVALIALLMYEALIRVGVRKETANWILLIILPLYAFLAGGAPSVWRSVSVTEIVLISMLCKKKLAMDDAFSLSVIGFVWLNPWVIFQIGFQLSYLAACSLIYSSSILKNSTSYMIQSLVITTHCQLIVYPILLYQFYEISLSSFLANIVFVPLFSFVILPINIIFLAFSYISISLSDFFFSFYEPLRTLLSEFILFLGSLPYQMWNPMKPTLPLVLLAFASVFVFFLSFETKKNQLFGCVVLLLPMMMIHITPYLDSSTKITFLNVGQGDSTIIEMPYRKEVIMIDTGGLLRFDQEPWTETNEVYEIGRKVVVPFLKGRGISKVDTLVITHADADHMEGAEEILEQITVKEIHITPSSYDKDVMGDVKEEINKQQIPVVEKIAGDHIESAYYQFHYISPEDSVYDGNNDSLVLSMKNAYFHGLFLGDLEKEGEEELVRKYQAALHNVSLLKIGHHGSKTSSSQALLELTNPRISIISAGYNNRYGHPHPEVVERLQALKLPFLQTGIEGSIEVEITKAGEIYVSIP</sequence>
<keyword evidence="2" id="KW-1003">Cell membrane</keyword>
<feature type="transmembrane region" description="Helical" evidence="6">
    <location>
        <begin position="309"/>
        <end position="328"/>
    </location>
</feature>
<feature type="transmembrane region" description="Helical" evidence="6">
    <location>
        <begin position="340"/>
        <end position="363"/>
    </location>
</feature>
<organism evidence="8 9">
    <name type="scientific">Psychrobacillus insolitus</name>
    <dbReference type="NCBI Taxonomy" id="1461"/>
    <lineage>
        <taxon>Bacteria</taxon>
        <taxon>Bacillati</taxon>
        <taxon>Bacillota</taxon>
        <taxon>Bacilli</taxon>
        <taxon>Bacillales</taxon>
        <taxon>Bacillaceae</taxon>
        <taxon>Psychrobacillus</taxon>
    </lineage>
</organism>
<feature type="transmembrane region" description="Helical" evidence="6">
    <location>
        <begin position="437"/>
        <end position="455"/>
    </location>
</feature>
<keyword evidence="3 6" id="KW-0812">Transmembrane</keyword>
<dbReference type="GO" id="GO:0005886">
    <property type="term" value="C:plasma membrane"/>
    <property type="evidence" value="ECO:0007669"/>
    <property type="project" value="UniProtKB-SubCell"/>
</dbReference>
<dbReference type="SUPFAM" id="SSF56281">
    <property type="entry name" value="Metallo-hydrolase/oxidoreductase"/>
    <property type="match status" value="1"/>
</dbReference>
<evidence type="ECO:0000256" key="1">
    <source>
        <dbReference type="ARBA" id="ARBA00004651"/>
    </source>
</evidence>
<dbReference type="OrthoDB" id="9761531at2"/>
<dbReference type="InterPro" id="IPR004477">
    <property type="entry name" value="ComEC_N"/>
</dbReference>
<evidence type="ECO:0000259" key="7">
    <source>
        <dbReference type="SMART" id="SM00849"/>
    </source>
</evidence>
<dbReference type="PANTHER" id="PTHR30619">
    <property type="entry name" value="DNA INTERNALIZATION/COMPETENCE PROTEIN COMEC/REC2"/>
    <property type="match status" value="1"/>
</dbReference>
<dbReference type="PANTHER" id="PTHR30619:SF1">
    <property type="entry name" value="RECOMBINATION PROTEIN 2"/>
    <property type="match status" value="1"/>
</dbReference>
<keyword evidence="9" id="KW-1185">Reference proteome</keyword>
<dbReference type="NCBIfam" id="TIGR00361">
    <property type="entry name" value="ComEC_Rec2"/>
    <property type="match status" value="1"/>
</dbReference>
<dbReference type="SMART" id="SM00849">
    <property type="entry name" value="Lactamase_B"/>
    <property type="match status" value="1"/>
</dbReference>
<dbReference type="InterPro" id="IPR001279">
    <property type="entry name" value="Metallo-B-lactamas"/>
</dbReference>
<dbReference type="CDD" id="cd07731">
    <property type="entry name" value="ComA-like_MBL-fold"/>
    <property type="match status" value="1"/>
</dbReference>
<keyword evidence="4 6" id="KW-1133">Transmembrane helix</keyword>
<feature type="transmembrane region" description="Helical" evidence="6">
    <location>
        <begin position="35"/>
        <end position="53"/>
    </location>
</feature>
<dbReference type="InterPro" id="IPR052159">
    <property type="entry name" value="Competence_DNA_uptake"/>
</dbReference>
<dbReference type="Gene3D" id="3.60.15.10">
    <property type="entry name" value="Ribonuclease Z/Hydroxyacylglutathione hydrolase-like"/>
    <property type="match status" value="1"/>
</dbReference>
<accession>A0A2W7MJE8</accession>
<keyword evidence="5 6" id="KW-0472">Membrane</keyword>
<evidence type="ECO:0000256" key="6">
    <source>
        <dbReference type="SAM" id="Phobius"/>
    </source>
</evidence>
<reference evidence="8 9" key="1">
    <citation type="submission" date="2018-06" db="EMBL/GenBank/DDBJ databases">
        <title>Genomic Encyclopedia of Type Strains, Phase IV (KMG-IV): sequencing the most valuable type-strain genomes for metagenomic binning, comparative biology and taxonomic classification.</title>
        <authorList>
            <person name="Goeker M."/>
        </authorList>
    </citation>
    <scope>NUCLEOTIDE SEQUENCE [LARGE SCALE GENOMIC DNA]</scope>
    <source>
        <strain evidence="8 9">DSM 5</strain>
    </source>
</reference>
<evidence type="ECO:0000256" key="4">
    <source>
        <dbReference type="ARBA" id="ARBA00022989"/>
    </source>
</evidence>
<comment type="caution">
    <text evidence="8">The sequence shown here is derived from an EMBL/GenBank/DDBJ whole genome shotgun (WGS) entry which is preliminary data.</text>
</comment>
<dbReference type="RefSeq" id="WP_111437842.1">
    <property type="nucleotide sequence ID" value="NZ_QKZI01000001.1"/>
</dbReference>
<evidence type="ECO:0000256" key="5">
    <source>
        <dbReference type="ARBA" id="ARBA00023136"/>
    </source>
</evidence>
<dbReference type="InterPro" id="IPR035681">
    <property type="entry name" value="ComA-like_MBL"/>
</dbReference>
<feature type="transmembrane region" description="Helical" evidence="6">
    <location>
        <begin position="217"/>
        <end position="239"/>
    </location>
</feature>
<dbReference type="AlphaFoldDB" id="A0A2W7MJE8"/>
<feature type="transmembrane region" description="Helical" evidence="6">
    <location>
        <begin position="6"/>
        <end position="28"/>
    </location>
</feature>
<feature type="transmembrane region" description="Helical" evidence="6">
    <location>
        <begin position="251"/>
        <end position="271"/>
    </location>
</feature>
<dbReference type="GO" id="GO:0030420">
    <property type="term" value="P:establishment of competence for transformation"/>
    <property type="evidence" value="ECO:0007669"/>
    <property type="project" value="InterPro"/>
</dbReference>
<dbReference type="NCBIfam" id="TIGR00360">
    <property type="entry name" value="ComEC_N-term"/>
    <property type="match status" value="1"/>
</dbReference>
<evidence type="ECO:0000256" key="3">
    <source>
        <dbReference type="ARBA" id="ARBA00022692"/>
    </source>
</evidence>
<protein>
    <submittedName>
        <fullName evidence="8">Competence protein ComEC</fullName>
    </submittedName>
</protein>
<proteinExistence type="predicted"/>
<feature type="domain" description="Metallo-beta-lactamase" evidence="7">
    <location>
        <begin position="494"/>
        <end position="706"/>
    </location>
</feature>
<feature type="transmembrane region" description="Helical" evidence="6">
    <location>
        <begin position="375"/>
        <end position="399"/>
    </location>
</feature>
<dbReference type="Proteomes" id="UP000248646">
    <property type="component" value="Unassembled WGS sequence"/>
</dbReference>
<dbReference type="InterPro" id="IPR004797">
    <property type="entry name" value="Competence_ComEC/Rec2"/>
</dbReference>
<evidence type="ECO:0000256" key="2">
    <source>
        <dbReference type="ARBA" id="ARBA00022475"/>
    </source>
</evidence>
<evidence type="ECO:0000313" key="8">
    <source>
        <dbReference type="EMBL" id="PZX07155.1"/>
    </source>
</evidence>
<feature type="transmembrane region" description="Helical" evidence="6">
    <location>
        <begin position="462"/>
        <end position="481"/>
    </location>
</feature>